<keyword evidence="1" id="KW-0812">Transmembrane</keyword>
<feature type="transmembrane region" description="Helical" evidence="1">
    <location>
        <begin position="12"/>
        <end position="29"/>
    </location>
</feature>
<dbReference type="Proteomes" id="UP000523863">
    <property type="component" value="Unassembled WGS sequence"/>
</dbReference>
<keyword evidence="1" id="KW-0472">Membrane</keyword>
<protein>
    <submittedName>
        <fullName evidence="2">Uncharacterized protein</fullName>
    </submittedName>
</protein>
<proteinExistence type="predicted"/>
<feature type="transmembrane region" description="Helical" evidence="1">
    <location>
        <begin position="35"/>
        <end position="52"/>
    </location>
</feature>
<evidence type="ECO:0000313" key="2">
    <source>
        <dbReference type="EMBL" id="MBB5597521.1"/>
    </source>
</evidence>
<comment type="caution">
    <text evidence="2">The sequence shown here is derived from an EMBL/GenBank/DDBJ whole genome shotgun (WGS) entry which is preliminary data.</text>
</comment>
<dbReference type="RefSeq" id="WP_183640555.1">
    <property type="nucleotide sequence ID" value="NZ_JACHBL010000001.1"/>
</dbReference>
<keyword evidence="3" id="KW-1185">Reference proteome</keyword>
<name>A0A7W8Y9N6_9MICC</name>
<organism evidence="2 3">
    <name type="scientific">Neomicrococcus lactis</name>
    <dbReference type="NCBI Taxonomy" id="732241"/>
    <lineage>
        <taxon>Bacteria</taxon>
        <taxon>Bacillati</taxon>
        <taxon>Actinomycetota</taxon>
        <taxon>Actinomycetes</taxon>
        <taxon>Micrococcales</taxon>
        <taxon>Micrococcaceae</taxon>
        <taxon>Neomicrococcus</taxon>
    </lineage>
</organism>
<evidence type="ECO:0000313" key="3">
    <source>
        <dbReference type="Proteomes" id="UP000523863"/>
    </source>
</evidence>
<accession>A0A7W8Y9N6</accession>
<dbReference type="EMBL" id="JACHBL010000001">
    <property type="protein sequence ID" value="MBB5597521.1"/>
    <property type="molecule type" value="Genomic_DNA"/>
</dbReference>
<evidence type="ECO:0000256" key="1">
    <source>
        <dbReference type="SAM" id="Phobius"/>
    </source>
</evidence>
<gene>
    <name evidence="2" type="ORF">BKA12_000601</name>
</gene>
<reference evidence="2 3" key="1">
    <citation type="submission" date="2020-08" db="EMBL/GenBank/DDBJ databases">
        <title>Sequencing the genomes of 1000 actinobacteria strains.</title>
        <authorList>
            <person name="Klenk H.-P."/>
        </authorList>
    </citation>
    <scope>NUCLEOTIDE SEQUENCE [LARGE SCALE GENOMIC DNA]</scope>
    <source>
        <strain evidence="2 3">DSM 23694</strain>
    </source>
</reference>
<dbReference type="AlphaFoldDB" id="A0A7W8Y9N6"/>
<keyword evidence="1" id="KW-1133">Transmembrane helix</keyword>
<sequence length="256" mass="26549">MLRRLLQGTTRATLGSYVLIAVAGLLFLVQFLVLGWWFAAIAVIPLVGSGIINTRKIHVAARAGAPSNLSFRSAPQAGASRPAGGAVARSHATSAGRLAAAMEEDPERSARLFEMTGGMGSKSAAQSGQTVLGVARDSLAVALKSSDLTFVPLNPSIASTQIQELEPRCIVVDLGAFAVGPWGGTLDAGGTPLMRELLQALDVAKREDVDVVVVSSDETNDHVGSESLRQRASRVIHDATDESALAASVQAVANAN</sequence>